<dbReference type="Proteomes" id="UP001501074">
    <property type="component" value="Unassembled WGS sequence"/>
</dbReference>
<keyword evidence="6" id="KW-1185">Reference proteome</keyword>
<dbReference type="PANTHER" id="PTHR16305:SF35">
    <property type="entry name" value="TRANSCRIPTIONAL ACTIVATOR DOMAIN"/>
    <property type="match status" value="1"/>
</dbReference>
<feature type="domain" description="HTH luxR-type" evidence="4">
    <location>
        <begin position="1029"/>
        <end position="1094"/>
    </location>
</feature>
<evidence type="ECO:0000256" key="2">
    <source>
        <dbReference type="ARBA" id="ARBA00022840"/>
    </source>
</evidence>
<dbReference type="InterPro" id="IPR000792">
    <property type="entry name" value="Tscrpt_reg_LuxR_C"/>
</dbReference>
<dbReference type="PROSITE" id="PS50043">
    <property type="entry name" value="HTH_LUXR_2"/>
    <property type="match status" value="1"/>
</dbReference>
<dbReference type="Pfam" id="PF00196">
    <property type="entry name" value="GerE"/>
    <property type="match status" value="1"/>
</dbReference>
<organism evidence="5 6">
    <name type="scientific">Kineosporia mesophila</name>
    <dbReference type="NCBI Taxonomy" id="566012"/>
    <lineage>
        <taxon>Bacteria</taxon>
        <taxon>Bacillati</taxon>
        <taxon>Actinomycetota</taxon>
        <taxon>Actinomycetes</taxon>
        <taxon>Kineosporiales</taxon>
        <taxon>Kineosporiaceae</taxon>
        <taxon>Kineosporia</taxon>
    </lineage>
</organism>
<feature type="compositionally biased region" description="Low complexity" evidence="3">
    <location>
        <begin position="993"/>
        <end position="1025"/>
    </location>
</feature>
<dbReference type="InterPro" id="IPR027417">
    <property type="entry name" value="P-loop_NTPase"/>
</dbReference>
<evidence type="ECO:0000313" key="6">
    <source>
        <dbReference type="Proteomes" id="UP001501074"/>
    </source>
</evidence>
<dbReference type="InterPro" id="IPR016032">
    <property type="entry name" value="Sig_transdc_resp-reg_C-effctor"/>
</dbReference>
<dbReference type="InterPro" id="IPR041664">
    <property type="entry name" value="AAA_16"/>
</dbReference>
<feature type="compositionally biased region" description="Basic and acidic residues" evidence="3">
    <location>
        <begin position="942"/>
        <end position="968"/>
    </location>
</feature>
<dbReference type="SMART" id="SM00421">
    <property type="entry name" value="HTH_LUXR"/>
    <property type="match status" value="1"/>
</dbReference>
<gene>
    <name evidence="5" type="ORF">GCM10022223_69040</name>
</gene>
<keyword evidence="2" id="KW-0067">ATP-binding</keyword>
<dbReference type="SUPFAM" id="SSF48452">
    <property type="entry name" value="TPR-like"/>
    <property type="match status" value="1"/>
</dbReference>
<dbReference type="InterPro" id="IPR011990">
    <property type="entry name" value="TPR-like_helical_dom_sf"/>
</dbReference>
<sequence>MGDVAFVGSAAPFVARVGQLERLRELLTLARSGTATGVIIGGDAGVGKTRTLTEIAEHAAATGFQVLTGRCVDLGTGSLPYLPFAEALSQPLRWGERDSEEKGWMAEVIRQVSAERQGLAQIVGSAIEVIPRSVGEAGLDRLALFESVTHVLGRIGAEVAPLLLILEDLHWADASTRDLVRFLFSRLGPDRLLVLASYRADDLHRRHPLRPLVGELVRLPRIEQMDLPPLSARELAQLLAGVNGAPVKPALLRRIVTRSAGNPYYAQELLAAGEDGRLPEGLTDLLLDRLEQLSDPAKKVVRLASVLGSARIDDALLRVVISGPDVRGSLSADEAESALREAIAQQVLVPEELDRYRFRHALLQEAIYSDLLPGERVRLHKNVAAYLRPLIGTPGARGIAAEVARHSLAANDMPSALNASLQAAWFAACGNAPAEALEHYEQALQLWDVVPDDQRTEDVARSTVSLRAADVASDAGRYARAVDLAATATEEAEADGDTIAAAKARATLSLHLYQADRPREAHSHAVQVINDLAGDRAPSPARAMAWGIVARVRLADDPRDAMKAVNQALAESEPLGMTALQVELLTTQAVAEGVLGRDEDSARSFRLARAATELSGDTAATVRVIYNLAINHLDAGDLDAGIADLLAAIEVADSSGLTASPYGSNARSLLITTFWHTGQVERALGVIRPDEGASRLPMSLVSYLRLYELPVLAARDPEQVLRADEWLVITEDSWERQLLHSARAEAMTWLGQWEEAAVQARRALDYVLREAEPWLLSGIAIDVRAISALADGASRARELRDAETERSALADIEYFLEDGRSRGRLGLPRRGVMGPEGKAWLLRMELEWARARAADETAGWLDLAEGFEGVSVYEAARARWRAAQLLLRENRLTEACEQIRAAHDRALRLGAAPLLRELENLALLAGMSLSGATGVPGANSQDRQDEQNLHDGKLRGGSGGRRDNRDLRTGGTPGRSDGRQDGRDLQAGGPYGGSADRQASAGAGSGGTSPATLPGPGSSGEPTGGADDAPITPPTLTPREHEVMALVAAGLTNRAIGERLFISEKTASVHVSNVLAKLGASGRAEAVAIMSRLGLIH</sequence>
<dbReference type="SUPFAM" id="SSF46894">
    <property type="entry name" value="C-terminal effector domain of the bipartite response regulators"/>
    <property type="match status" value="1"/>
</dbReference>
<evidence type="ECO:0000313" key="5">
    <source>
        <dbReference type="EMBL" id="GAA3640016.1"/>
    </source>
</evidence>
<protein>
    <submittedName>
        <fullName evidence="5">Helix-turn-helix transcriptional regulator</fullName>
    </submittedName>
</protein>
<dbReference type="InterPro" id="IPR036388">
    <property type="entry name" value="WH-like_DNA-bd_sf"/>
</dbReference>
<dbReference type="Gene3D" id="1.10.10.10">
    <property type="entry name" value="Winged helix-like DNA-binding domain superfamily/Winged helix DNA-binding domain"/>
    <property type="match status" value="1"/>
</dbReference>
<name>A0ABP7AUN9_9ACTN</name>
<feature type="region of interest" description="Disordered" evidence="3">
    <location>
        <begin position="934"/>
        <end position="1036"/>
    </location>
</feature>
<dbReference type="RefSeq" id="WP_269327783.1">
    <property type="nucleotide sequence ID" value="NZ_BAAAZO010000013.1"/>
</dbReference>
<reference evidence="6" key="1">
    <citation type="journal article" date="2019" name="Int. J. Syst. Evol. Microbiol.">
        <title>The Global Catalogue of Microorganisms (GCM) 10K type strain sequencing project: providing services to taxonomists for standard genome sequencing and annotation.</title>
        <authorList>
            <consortium name="The Broad Institute Genomics Platform"/>
            <consortium name="The Broad Institute Genome Sequencing Center for Infectious Disease"/>
            <person name="Wu L."/>
            <person name="Ma J."/>
        </authorList>
    </citation>
    <scope>NUCLEOTIDE SEQUENCE [LARGE SCALE GENOMIC DNA]</scope>
    <source>
        <strain evidence="6">JCM 16902</strain>
    </source>
</reference>
<proteinExistence type="predicted"/>
<dbReference type="PRINTS" id="PR00038">
    <property type="entry name" value="HTHLUXR"/>
</dbReference>
<accession>A0ABP7AUN9</accession>
<dbReference type="SUPFAM" id="SSF52540">
    <property type="entry name" value="P-loop containing nucleoside triphosphate hydrolases"/>
    <property type="match status" value="1"/>
</dbReference>
<evidence type="ECO:0000259" key="4">
    <source>
        <dbReference type="PROSITE" id="PS50043"/>
    </source>
</evidence>
<comment type="caution">
    <text evidence="5">The sequence shown here is derived from an EMBL/GenBank/DDBJ whole genome shotgun (WGS) entry which is preliminary data.</text>
</comment>
<dbReference type="EMBL" id="BAAAZO010000013">
    <property type="protein sequence ID" value="GAA3640016.1"/>
    <property type="molecule type" value="Genomic_DNA"/>
</dbReference>
<dbReference type="Gene3D" id="1.25.40.10">
    <property type="entry name" value="Tetratricopeptide repeat domain"/>
    <property type="match status" value="1"/>
</dbReference>
<dbReference type="CDD" id="cd06170">
    <property type="entry name" value="LuxR_C_like"/>
    <property type="match status" value="1"/>
</dbReference>
<dbReference type="PANTHER" id="PTHR16305">
    <property type="entry name" value="TESTICULAR SOLUBLE ADENYLYL CYCLASE"/>
    <property type="match status" value="1"/>
</dbReference>
<evidence type="ECO:0000256" key="1">
    <source>
        <dbReference type="ARBA" id="ARBA00022741"/>
    </source>
</evidence>
<keyword evidence="1" id="KW-0547">Nucleotide-binding</keyword>
<evidence type="ECO:0000256" key="3">
    <source>
        <dbReference type="SAM" id="MobiDB-lite"/>
    </source>
</evidence>
<dbReference type="Pfam" id="PF13191">
    <property type="entry name" value="AAA_16"/>
    <property type="match status" value="1"/>
</dbReference>